<dbReference type="SMART" id="SM00448">
    <property type="entry name" value="REC"/>
    <property type="match status" value="1"/>
</dbReference>
<evidence type="ECO:0000256" key="1">
    <source>
        <dbReference type="ARBA" id="ARBA00022553"/>
    </source>
</evidence>
<dbReference type="SUPFAM" id="SSF52172">
    <property type="entry name" value="CheY-like"/>
    <property type="match status" value="1"/>
</dbReference>
<keyword evidence="3" id="KW-0805">Transcription regulation</keyword>
<dbReference type="InterPro" id="IPR016032">
    <property type="entry name" value="Sig_transdc_resp-reg_C-effctor"/>
</dbReference>
<evidence type="ECO:0000256" key="2">
    <source>
        <dbReference type="ARBA" id="ARBA00023012"/>
    </source>
</evidence>
<keyword evidence="1 6" id="KW-0597">Phosphoprotein</keyword>
<dbReference type="CDD" id="cd00383">
    <property type="entry name" value="trans_reg_C"/>
    <property type="match status" value="1"/>
</dbReference>
<keyword evidence="5" id="KW-0804">Transcription</keyword>
<organism evidence="10 11">
    <name type="scientific">Absicoccus intestinalis</name>
    <dbReference type="NCBI Taxonomy" id="2926319"/>
    <lineage>
        <taxon>Bacteria</taxon>
        <taxon>Bacillati</taxon>
        <taxon>Bacillota</taxon>
        <taxon>Erysipelotrichia</taxon>
        <taxon>Erysipelotrichales</taxon>
        <taxon>Erysipelotrichaceae</taxon>
        <taxon>Absicoccus</taxon>
    </lineage>
</organism>
<protein>
    <submittedName>
        <fullName evidence="10">Response regulator transcription factor</fullName>
    </submittedName>
</protein>
<evidence type="ECO:0000259" key="9">
    <source>
        <dbReference type="PROSITE" id="PS51755"/>
    </source>
</evidence>
<keyword evidence="2" id="KW-0902">Two-component regulatory system</keyword>
<keyword evidence="11" id="KW-1185">Reference proteome</keyword>
<evidence type="ECO:0000313" key="11">
    <source>
        <dbReference type="Proteomes" id="UP001285244"/>
    </source>
</evidence>
<dbReference type="RefSeq" id="WP_320325548.1">
    <property type="nucleotide sequence ID" value="NZ_JALBUS010000006.1"/>
</dbReference>
<dbReference type="EMBL" id="JALBUS010000006">
    <property type="protein sequence ID" value="MDX8417253.1"/>
    <property type="molecule type" value="Genomic_DNA"/>
</dbReference>
<dbReference type="InterPro" id="IPR001867">
    <property type="entry name" value="OmpR/PhoB-type_DNA-bd"/>
</dbReference>
<evidence type="ECO:0000256" key="6">
    <source>
        <dbReference type="PROSITE-ProRule" id="PRU00169"/>
    </source>
</evidence>
<accession>A0ABU4WNB0</accession>
<dbReference type="SMART" id="SM00862">
    <property type="entry name" value="Trans_reg_C"/>
    <property type="match status" value="1"/>
</dbReference>
<feature type="DNA-binding region" description="OmpR/PhoB-type" evidence="7">
    <location>
        <begin position="126"/>
        <end position="222"/>
    </location>
</feature>
<name>A0ABU4WNB0_9FIRM</name>
<gene>
    <name evidence="10" type="ORF">MOZ64_05275</name>
</gene>
<evidence type="ECO:0000256" key="5">
    <source>
        <dbReference type="ARBA" id="ARBA00023163"/>
    </source>
</evidence>
<dbReference type="Gene3D" id="6.10.250.690">
    <property type="match status" value="1"/>
</dbReference>
<dbReference type="Proteomes" id="UP001285244">
    <property type="component" value="Unassembled WGS sequence"/>
</dbReference>
<reference evidence="10 11" key="1">
    <citation type="submission" date="2022-03" db="EMBL/GenBank/DDBJ databases">
        <title>Novel taxa within the pig intestine.</title>
        <authorList>
            <person name="Wylensek D."/>
            <person name="Bishof K."/>
            <person name="Afrizal A."/>
            <person name="Clavel T."/>
        </authorList>
    </citation>
    <scope>NUCLEOTIDE SEQUENCE [LARGE SCALE GENOMIC DNA]</scope>
    <source>
        <strain evidence="10 11">Cla-KB-P134</strain>
    </source>
</reference>
<comment type="caution">
    <text evidence="10">The sequence shown here is derived from an EMBL/GenBank/DDBJ whole genome shotgun (WGS) entry which is preliminary data.</text>
</comment>
<dbReference type="Gene3D" id="1.10.10.10">
    <property type="entry name" value="Winged helix-like DNA-binding domain superfamily/Winged helix DNA-binding domain"/>
    <property type="match status" value="1"/>
</dbReference>
<dbReference type="Pfam" id="PF00486">
    <property type="entry name" value="Trans_reg_C"/>
    <property type="match status" value="1"/>
</dbReference>
<dbReference type="SUPFAM" id="SSF46894">
    <property type="entry name" value="C-terminal effector domain of the bipartite response regulators"/>
    <property type="match status" value="1"/>
</dbReference>
<dbReference type="InterPro" id="IPR001789">
    <property type="entry name" value="Sig_transdc_resp-reg_receiver"/>
</dbReference>
<evidence type="ECO:0000259" key="8">
    <source>
        <dbReference type="PROSITE" id="PS50110"/>
    </source>
</evidence>
<keyword evidence="4 7" id="KW-0238">DNA-binding</keyword>
<dbReference type="PANTHER" id="PTHR48111">
    <property type="entry name" value="REGULATOR OF RPOS"/>
    <property type="match status" value="1"/>
</dbReference>
<dbReference type="InterPro" id="IPR011006">
    <property type="entry name" value="CheY-like_superfamily"/>
</dbReference>
<evidence type="ECO:0000256" key="3">
    <source>
        <dbReference type="ARBA" id="ARBA00023015"/>
    </source>
</evidence>
<dbReference type="PROSITE" id="PS50110">
    <property type="entry name" value="RESPONSE_REGULATORY"/>
    <property type="match status" value="1"/>
</dbReference>
<dbReference type="PROSITE" id="PS51755">
    <property type="entry name" value="OMPR_PHOB"/>
    <property type="match status" value="1"/>
</dbReference>
<evidence type="ECO:0000256" key="7">
    <source>
        <dbReference type="PROSITE-ProRule" id="PRU01091"/>
    </source>
</evidence>
<dbReference type="InterPro" id="IPR036388">
    <property type="entry name" value="WH-like_DNA-bd_sf"/>
</dbReference>
<sequence>MIYLVEDDESIRNMMMYTLEASGFEVKGFKDGKSYFQAMLMNHPDLVMLDIMLSDMDGIEILKKMKKDPDMKDIPVIMASAKGTEYDKVIGLDLGADDYLAKPFGMMEMVSRVKAVLRRTKPNPEQMVLQAGNLELDLGAHIVKVHGQRVQLTLKEYELLRLFMENINRVFTREQLLSNIWESDYFGETRTVDVHVGTLRTKLQDCGSYIRTVRGVGYRMEIPQ</sequence>
<evidence type="ECO:0000256" key="4">
    <source>
        <dbReference type="ARBA" id="ARBA00023125"/>
    </source>
</evidence>
<dbReference type="PANTHER" id="PTHR48111:SF1">
    <property type="entry name" value="TWO-COMPONENT RESPONSE REGULATOR ORR33"/>
    <property type="match status" value="1"/>
</dbReference>
<feature type="domain" description="Response regulatory" evidence="8">
    <location>
        <begin position="1"/>
        <end position="117"/>
    </location>
</feature>
<feature type="modified residue" description="4-aspartylphosphate" evidence="6">
    <location>
        <position position="50"/>
    </location>
</feature>
<dbReference type="InterPro" id="IPR039420">
    <property type="entry name" value="WalR-like"/>
</dbReference>
<proteinExistence type="predicted"/>
<dbReference type="Pfam" id="PF00072">
    <property type="entry name" value="Response_reg"/>
    <property type="match status" value="1"/>
</dbReference>
<feature type="domain" description="OmpR/PhoB-type" evidence="9">
    <location>
        <begin position="126"/>
        <end position="222"/>
    </location>
</feature>
<evidence type="ECO:0000313" key="10">
    <source>
        <dbReference type="EMBL" id="MDX8417253.1"/>
    </source>
</evidence>
<dbReference type="Gene3D" id="3.40.50.2300">
    <property type="match status" value="1"/>
</dbReference>